<evidence type="ECO:0000256" key="1">
    <source>
        <dbReference type="SAM" id="MobiDB-lite"/>
    </source>
</evidence>
<feature type="transmembrane region" description="Helical" evidence="2">
    <location>
        <begin position="272"/>
        <end position="297"/>
    </location>
</feature>
<feature type="transmembrane region" description="Helical" evidence="2">
    <location>
        <begin position="309"/>
        <end position="328"/>
    </location>
</feature>
<evidence type="ECO:0000313" key="3">
    <source>
        <dbReference type="EMBL" id="RRC95923.1"/>
    </source>
</evidence>
<keyword evidence="2" id="KW-0812">Transmembrane</keyword>
<proteinExistence type="predicted"/>
<feature type="transmembrane region" description="Helical" evidence="2">
    <location>
        <begin position="120"/>
        <end position="139"/>
    </location>
</feature>
<comment type="caution">
    <text evidence="3">The sequence shown here is derived from an EMBL/GenBank/DDBJ whole genome shotgun (WGS) entry which is preliminary data.</text>
</comment>
<accession>A0A3P1SF61</accession>
<keyword evidence="2" id="KW-1133">Transmembrane helix</keyword>
<feature type="transmembrane region" description="Helical" evidence="2">
    <location>
        <begin position="93"/>
        <end position="114"/>
    </location>
</feature>
<evidence type="ECO:0008006" key="5">
    <source>
        <dbReference type="Google" id="ProtNLM"/>
    </source>
</evidence>
<reference evidence="3 4" key="1">
    <citation type="submission" date="2018-11" db="EMBL/GenBank/DDBJ databases">
        <title>Genomes From Bacteria Associated with the Canine Oral Cavity: a Test Case for Automated Genome-Based Taxonomic Assignment.</title>
        <authorList>
            <person name="Coil D.A."/>
            <person name="Jospin G."/>
            <person name="Darling A.E."/>
            <person name="Wallis C."/>
            <person name="Davis I.J."/>
            <person name="Harris S."/>
            <person name="Eisen J.A."/>
            <person name="Holcombe L.J."/>
            <person name="O'Flynn C."/>
        </authorList>
    </citation>
    <scope>NUCLEOTIDE SEQUENCE [LARGE SCALE GENOMIC DNA]</scope>
    <source>
        <strain evidence="3 4">OH770</strain>
    </source>
</reference>
<feature type="transmembrane region" description="Helical" evidence="2">
    <location>
        <begin position="67"/>
        <end position="86"/>
    </location>
</feature>
<dbReference type="EMBL" id="RQZF01000002">
    <property type="protein sequence ID" value="RRC95923.1"/>
    <property type="molecule type" value="Genomic_DNA"/>
</dbReference>
<keyword evidence="2" id="KW-0472">Membrane</keyword>
<evidence type="ECO:0000313" key="4">
    <source>
        <dbReference type="Proteomes" id="UP000280444"/>
    </source>
</evidence>
<feature type="region of interest" description="Disordered" evidence="1">
    <location>
        <begin position="1"/>
        <end position="35"/>
    </location>
</feature>
<feature type="transmembrane region" description="Helical" evidence="2">
    <location>
        <begin position="202"/>
        <end position="219"/>
    </location>
</feature>
<protein>
    <recommendedName>
        <fullName evidence="5">Beta-carotene 15,15'-monooxygenase</fullName>
    </recommendedName>
</protein>
<dbReference type="AlphaFoldDB" id="A0A3P1SF61"/>
<feature type="transmembrane region" description="Helical" evidence="2">
    <location>
        <begin position="231"/>
        <end position="252"/>
    </location>
</feature>
<gene>
    <name evidence="3" type="ORF">EII11_03480</name>
</gene>
<evidence type="ECO:0000256" key="2">
    <source>
        <dbReference type="SAM" id="Phobius"/>
    </source>
</evidence>
<keyword evidence="4" id="KW-1185">Reference proteome</keyword>
<dbReference type="Proteomes" id="UP000280444">
    <property type="component" value="Unassembled WGS sequence"/>
</dbReference>
<feature type="transmembrane region" description="Helical" evidence="2">
    <location>
        <begin position="44"/>
        <end position="61"/>
    </location>
</feature>
<name>A0A3P1SF61_9ACTO</name>
<organism evidence="3 4">
    <name type="scientific">Schaalia canis</name>
    <dbReference type="NCBI Taxonomy" id="100469"/>
    <lineage>
        <taxon>Bacteria</taxon>
        <taxon>Bacillati</taxon>
        <taxon>Actinomycetota</taxon>
        <taxon>Actinomycetes</taxon>
        <taxon>Actinomycetales</taxon>
        <taxon>Actinomycetaceae</taxon>
        <taxon>Schaalia</taxon>
    </lineage>
</organism>
<sequence>MLPMDMSHLPSRRDLHARPDVPTTRAPQAQAPSGGNRFEGMSKWISAATVALLSLVIAIPVGLASLVWPTVLATSLGALAIAVGWGKLVDIPLALPSQIVVGAAGIVSASAVALVGDQSVVFFVAGLSLVLLMGVEVWMAPTPRNHAAIADTHPLSEEESEALKRAMWVHSSTTASLAASVSALLVAIGGATWVALASQDGWRLLLPIAAILVAVVVIGNQVGDTWGAQSLGAFASGILGGIGGSVILLSAGQGVPLGDLILPWTAKLIGESGAVVLLGILAGTLVALIVIVVDALMGEHQAERGARAAIGRGSVKFLISGVVIYTIIRVGGA</sequence>
<feature type="transmembrane region" description="Helical" evidence="2">
    <location>
        <begin position="174"/>
        <end position="196"/>
    </location>
</feature>